<comment type="caution">
    <text evidence="3">The sequence shown here is derived from an EMBL/GenBank/DDBJ whole genome shotgun (WGS) entry which is preliminary data.</text>
</comment>
<feature type="non-terminal residue" evidence="3">
    <location>
        <position position="198"/>
    </location>
</feature>
<keyword evidence="1" id="KW-0863">Zinc-finger</keyword>
<organism evidence="3 4">
    <name type="scientific">Miniimonas arenae</name>
    <dbReference type="NCBI Taxonomy" id="676201"/>
    <lineage>
        <taxon>Bacteria</taxon>
        <taxon>Bacillati</taxon>
        <taxon>Actinomycetota</taxon>
        <taxon>Actinomycetes</taxon>
        <taxon>Micrococcales</taxon>
        <taxon>Beutenbergiaceae</taxon>
        <taxon>Miniimonas</taxon>
    </lineage>
</organism>
<evidence type="ECO:0000313" key="4">
    <source>
        <dbReference type="Proteomes" id="UP000313849"/>
    </source>
</evidence>
<proteinExistence type="predicted"/>
<dbReference type="PROSITE" id="PS50966">
    <property type="entry name" value="ZF_SWIM"/>
    <property type="match status" value="1"/>
</dbReference>
<evidence type="ECO:0000256" key="1">
    <source>
        <dbReference type="PROSITE-ProRule" id="PRU00325"/>
    </source>
</evidence>
<keyword evidence="4" id="KW-1185">Reference proteome</keyword>
<dbReference type="InterPro" id="IPR007527">
    <property type="entry name" value="Znf_SWIM"/>
</dbReference>
<evidence type="ECO:0000259" key="2">
    <source>
        <dbReference type="PROSITE" id="PS50966"/>
    </source>
</evidence>
<protein>
    <submittedName>
        <fullName evidence="3">Serine/threonine protein phosphatase</fullName>
    </submittedName>
</protein>
<gene>
    <name evidence="3" type="ORF">FH969_14685</name>
</gene>
<reference evidence="3 4" key="1">
    <citation type="submission" date="2019-06" db="EMBL/GenBank/DDBJ databases">
        <title>Draft genome sequence of Miniimonas arenae KCTC 19750T isolated from sea sand.</title>
        <authorList>
            <person name="Park S.-J."/>
        </authorList>
    </citation>
    <scope>NUCLEOTIDE SEQUENCE [LARGE SCALE GENOMIC DNA]</scope>
    <source>
        <strain evidence="3 4">KCTC 19750</strain>
    </source>
</reference>
<dbReference type="GO" id="GO:0008270">
    <property type="term" value="F:zinc ion binding"/>
    <property type="evidence" value="ECO:0007669"/>
    <property type="project" value="UniProtKB-KW"/>
</dbReference>
<dbReference type="AlphaFoldDB" id="A0A5C5B8J1"/>
<dbReference type="RefSeq" id="WP_425462470.1">
    <property type="nucleotide sequence ID" value="NZ_VENP01000102.1"/>
</dbReference>
<feature type="domain" description="SWIM-type" evidence="2">
    <location>
        <begin position="58"/>
        <end position="92"/>
    </location>
</feature>
<keyword evidence="1" id="KW-0862">Zinc</keyword>
<evidence type="ECO:0000313" key="3">
    <source>
        <dbReference type="EMBL" id="TNU72829.1"/>
    </source>
</evidence>
<dbReference type="Proteomes" id="UP000313849">
    <property type="component" value="Unassembled WGS sequence"/>
</dbReference>
<sequence length="198" mass="21356">MHAPIELVGIVGRHAFDAGTAYARQHRAVVRRHDAEARVVTGNVEGSGRYVYSSTAFYDLTRNGTIVSFDGRCSCPVQADCKHTVALLITALEQQRAAQGRPVVSAWRSRLEGIFPDPAATGYEPLALVLDFQAPPPERDTGGHRSAWQVVTEGGLQARPMRRGKRGTWIASGASWAEIQRSAVPSAEPAQLDALAAL</sequence>
<name>A0A5C5B8J1_9MICO</name>
<dbReference type="EMBL" id="VENP01000102">
    <property type="protein sequence ID" value="TNU72829.1"/>
    <property type="molecule type" value="Genomic_DNA"/>
</dbReference>
<keyword evidence="1" id="KW-0479">Metal-binding</keyword>
<accession>A0A5C5B8J1</accession>